<comment type="caution">
    <text evidence="3">The sequence shown here is derived from an EMBL/GenBank/DDBJ whole genome shotgun (WGS) entry which is preliminary data.</text>
</comment>
<feature type="transmembrane region" description="Helical" evidence="2">
    <location>
        <begin position="48"/>
        <end position="70"/>
    </location>
</feature>
<feature type="compositionally biased region" description="Basic and acidic residues" evidence="1">
    <location>
        <begin position="159"/>
        <end position="170"/>
    </location>
</feature>
<dbReference type="Proteomes" id="UP001174934">
    <property type="component" value="Unassembled WGS sequence"/>
</dbReference>
<evidence type="ECO:0000313" key="4">
    <source>
        <dbReference type="Proteomes" id="UP001174934"/>
    </source>
</evidence>
<evidence type="ECO:0000256" key="1">
    <source>
        <dbReference type="SAM" id="MobiDB-lite"/>
    </source>
</evidence>
<proteinExistence type="predicted"/>
<name>A0AA39XA57_9PEZI</name>
<keyword evidence="2" id="KW-0472">Membrane</keyword>
<protein>
    <submittedName>
        <fullName evidence="3">Uncharacterized protein</fullName>
    </submittedName>
</protein>
<dbReference type="InterPro" id="IPR020999">
    <property type="entry name" value="Chitin_synth_reg_RCR"/>
</dbReference>
<gene>
    <name evidence="3" type="ORF">B0T17DRAFT_506659</name>
</gene>
<keyword evidence="2" id="KW-0812">Transmembrane</keyword>
<keyword evidence="4" id="KW-1185">Reference proteome</keyword>
<feature type="compositionally biased region" description="Pro residues" evidence="1">
    <location>
        <begin position="124"/>
        <end position="137"/>
    </location>
</feature>
<evidence type="ECO:0000256" key="2">
    <source>
        <dbReference type="SAM" id="Phobius"/>
    </source>
</evidence>
<dbReference type="EMBL" id="JAULSR010000002">
    <property type="protein sequence ID" value="KAK0630166.1"/>
    <property type="molecule type" value="Genomic_DNA"/>
</dbReference>
<evidence type="ECO:0000313" key="3">
    <source>
        <dbReference type="EMBL" id="KAK0630166.1"/>
    </source>
</evidence>
<dbReference type="Pfam" id="PF12273">
    <property type="entry name" value="RCR"/>
    <property type="match status" value="1"/>
</dbReference>
<organism evidence="3 4">
    <name type="scientific">Bombardia bombarda</name>
    <dbReference type="NCBI Taxonomy" id="252184"/>
    <lineage>
        <taxon>Eukaryota</taxon>
        <taxon>Fungi</taxon>
        <taxon>Dikarya</taxon>
        <taxon>Ascomycota</taxon>
        <taxon>Pezizomycotina</taxon>
        <taxon>Sordariomycetes</taxon>
        <taxon>Sordariomycetidae</taxon>
        <taxon>Sordariales</taxon>
        <taxon>Lasiosphaeriaceae</taxon>
        <taxon>Bombardia</taxon>
    </lineage>
</organism>
<accession>A0AA39XA57</accession>
<feature type="region of interest" description="Disordered" evidence="1">
    <location>
        <begin position="123"/>
        <end position="198"/>
    </location>
</feature>
<reference evidence="3" key="1">
    <citation type="submission" date="2023-06" db="EMBL/GenBank/DDBJ databases">
        <title>Genome-scale phylogeny and comparative genomics of the fungal order Sordariales.</title>
        <authorList>
            <consortium name="Lawrence Berkeley National Laboratory"/>
            <person name="Hensen N."/>
            <person name="Bonometti L."/>
            <person name="Westerberg I."/>
            <person name="Brannstrom I.O."/>
            <person name="Guillou S."/>
            <person name="Cros-Aarteil S."/>
            <person name="Calhoun S."/>
            <person name="Haridas S."/>
            <person name="Kuo A."/>
            <person name="Mondo S."/>
            <person name="Pangilinan J."/>
            <person name="Riley R."/>
            <person name="LaButti K."/>
            <person name="Andreopoulos B."/>
            <person name="Lipzen A."/>
            <person name="Chen C."/>
            <person name="Yanf M."/>
            <person name="Daum C."/>
            <person name="Ng V."/>
            <person name="Clum A."/>
            <person name="Steindorff A."/>
            <person name="Ohm R."/>
            <person name="Martin F."/>
            <person name="Silar P."/>
            <person name="Natvig D."/>
            <person name="Lalanne C."/>
            <person name="Gautier V."/>
            <person name="Ament-velasquez S.L."/>
            <person name="Kruys A."/>
            <person name="Hutchinson M.I."/>
            <person name="Powell A.J."/>
            <person name="Barry K."/>
            <person name="Miller A.N."/>
            <person name="Grigoriev I.V."/>
            <person name="Debuchy R."/>
            <person name="Gladieux P."/>
            <person name="Thoren M.H."/>
            <person name="Johannesson H."/>
        </authorList>
    </citation>
    <scope>NUCLEOTIDE SEQUENCE</scope>
    <source>
        <strain evidence="3">SMH3391-2</strain>
    </source>
</reference>
<dbReference type="AlphaFoldDB" id="A0AA39XA57"/>
<sequence>MAPNSIAKSFLTTIVTRDIIRNCTRGDDGFLDEESCYVPFWYTKTGIILKWSLFLGFTVVVGLYLLLGYLHAKSRLRKGQVPLAYHRWLVSRAELARVDSRYQPPQADAYLYTSNSQIYGMQAMPPPVYDPTTPRPPMYEQGPPDGGATKLDPSPRAAEPTRRPADHQAEEYEAPAGPPPNSEFRLQGTGNSNPFRTS</sequence>
<feature type="compositionally biased region" description="Polar residues" evidence="1">
    <location>
        <begin position="188"/>
        <end position="198"/>
    </location>
</feature>
<keyword evidence="2" id="KW-1133">Transmembrane helix</keyword>